<comment type="similarity">
    <text evidence="2 10">Belongs to the TonB family.</text>
</comment>
<gene>
    <name evidence="13" type="ORF">AOA14_16990</name>
</gene>
<comment type="function">
    <text evidence="10">Interacts with outer membrane receptor proteins that carry out high-affinity binding and energy dependent uptake into the periplasmic space of specific substrates. It could act to transduce energy from the cytoplasmic membrane to specific energy-requiring processes in the outer membrane, resulting in the release into the periplasm of ligands bound by these outer membrane proteins.</text>
</comment>
<feature type="compositionally biased region" description="Gly residues" evidence="11">
    <location>
        <begin position="132"/>
        <end position="156"/>
    </location>
</feature>
<dbReference type="GO" id="GO:0055085">
    <property type="term" value="P:transmembrane transport"/>
    <property type="evidence" value="ECO:0007669"/>
    <property type="project" value="InterPro"/>
</dbReference>
<dbReference type="GO" id="GO:0098797">
    <property type="term" value="C:plasma membrane protein complex"/>
    <property type="evidence" value="ECO:0007669"/>
    <property type="project" value="TreeGrafter"/>
</dbReference>
<evidence type="ECO:0000256" key="4">
    <source>
        <dbReference type="ARBA" id="ARBA00022475"/>
    </source>
</evidence>
<dbReference type="InterPro" id="IPR051045">
    <property type="entry name" value="TonB-dependent_transducer"/>
</dbReference>
<dbReference type="EMBL" id="CP013342">
    <property type="protein sequence ID" value="AMU96299.1"/>
    <property type="molecule type" value="Genomic_DNA"/>
</dbReference>
<reference evidence="13 14" key="2">
    <citation type="journal article" date="2016" name="Genome Announc.">
        <title>Complete Genome Sequence of Sphingopyxis terrae Strain 203-1 (NBRC 111660), a Polyethylene Glycol Degrader.</title>
        <authorList>
            <person name="Ohtsubo Y."/>
            <person name="Nonoyama S."/>
            <person name="Nagata Y."/>
            <person name="Numata M."/>
            <person name="Tsuchikane K."/>
            <person name="Hosoyama A."/>
            <person name="Yamazoe A."/>
            <person name="Tsuda M."/>
            <person name="Fujita N."/>
            <person name="Kawai F."/>
        </authorList>
    </citation>
    <scope>NUCLEOTIDE SEQUENCE [LARGE SCALE GENOMIC DNA]</scope>
    <source>
        <strain evidence="13 14">203-1</strain>
    </source>
</reference>
<dbReference type="Proteomes" id="UP000076234">
    <property type="component" value="Chromosome"/>
</dbReference>
<dbReference type="GO" id="GO:0030288">
    <property type="term" value="C:outer membrane-bounded periplasmic space"/>
    <property type="evidence" value="ECO:0007669"/>
    <property type="project" value="InterPro"/>
</dbReference>
<evidence type="ECO:0000256" key="9">
    <source>
        <dbReference type="ARBA" id="ARBA00023136"/>
    </source>
</evidence>
<dbReference type="GO" id="GO:0031992">
    <property type="term" value="F:energy transducer activity"/>
    <property type="evidence" value="ECO:0007669"/>
    <property type="project" value="InterPro"/>
</dbReference>
<name>A0A142W2V6_9SPHN</name>
<dbReference type="AlphaFoldDB" id="A0A142W2V6"/>
<evidence type="ECO:0000256" key="7">
    <source>
        <dbReference type="ARBA" id="ARBA00022927"/>
    </source>
</evidence>
<evidence type="ECO:0000256" key="11">
    <source>
        <dbReference type="SAM" id="MobiDB-lite"/>
    </source>
</evidence>
<dbReference type="NCBIfam" id="TIGR01352">
    <property type="entry name" value="tonB_Cterm"/>
    <property type="match status" value="1"/>
</dbReference>
<evidence type="ECO:0000313" key="14">
    <source>
        <dbReference type="Proteomes" id="UP000076234"/>
    </source>
</evidence>
<dbReference type="PANTHER" id="PTHR33446:SF2">
    <property type="entry name" value="PROTEIN TONB"/>
    <property type="match status" value="1"/>
</dbReference>
<dbReference type="Gene3D" id="3.30.1150.10">
    <property type="match status" value="1"/>
</dbReference>
<dbReference type="PROSITE" id="PS52015">
    <property type="entry name" value="TONB_CTD"/>
    <property type="match status" value="1"/>
</dbReference>
<accession>A0A142W2V6</accession>
<protein>
    <recommendedName>
        <fullName evidence="10">Protein TonB</fullName>
    </recommendedName>
</protein>
<evidence type="ECO:0000256" key="10">
    <source>
        <dbReference type="RuleBase" id="RU362123"/>
    </source>
</evidence>
<feature type="region of interest" description="Disordered" evidence="11">
    <location>
        <begin position="58"/>
        <end position="166"/>
    </location>
</feature>
<dbReference type="SUPFAM" id="SSF74653">
    <property type="entry name" value="TolA/TonB C-terminal domain"/>
    <property type="match status" value="1"/>
</dbReference>
<organism evidence="13 14">
    <name type="scientific">Sphingopyxis terrae subsp. terrae NBRC 15098</name>
    <dbReference type="NCBI Taxonomy" id="1219058"/>
    <lineage>
        <taxon>Bacteria</taxon>
        <taxon>Pseudomonadati</taxon>
        <taxon>Pseudomonadota</taxon>
        <taxon>Alphaproteobacteria</taxon>
        <taxon>Sphingomonadales</taxon>
        <taxon>Sphingomonadaceae</taxon>
        <taxon>Sphingopyxis</taxon>
    </lineage>
</organism>
<feature type="compositionally biased region" description="Pro residues" evidence="11">
    <location>
        <begin position="101"/>
        <end position="111"/>
    </location>
</feature>
<keyword evidence="6" id="KW-0812">Transmembrane</keyword>
<dbReference type="STRING" id="1219058.AOA14_16990"/>
<sequence length="250" mass="25071">MGARRDRAMAYSGQLPARQRALAGGGAALAALLVGAALVSSLDIAVIRKAGEAISAIALPAPKPPPTPATPAPAKSDAASGKASAANRFAKAAAVAAPKPRIVPPEPPPVAAAPQPGSGSDPSAGATPTPGPGSGAGGRGDGTGSGGAGSGTGGGTRAVWRSGTIEDNDYPREARRAHIGGVVEVRFTIEASGRVSGCRVSRSSGDASLDSTTCRLIEARFRFRPATNARGEPVASPYGWRQSWWLEPRR</sequence>
<evidence type="ECO:0000256" key="8">
    <source>
        <dbReference type="ARBA" id="ARBA00022989"/>
    </source>
</evidence>
<evidence type="ECO:0000256" key="3">
    <source>
        <dbReference type="ARBA" id="ARBA00022448"/>
    </source>
</evidence>
<dbReference type="Pfam" id="PF03544">
    <property type="entry name" value="TonB_C"/>
    <property type="match status" value="1"/>
</dbReference>
<dbReference type="PANTHER" id="PTHR33446">
    <property type="entry name" value="PROTEIN TONB-RELATED"/>
    <property type="match status" value="1"/>
</dbReference>
<dbReference type="GO" id="GO:0015031">
    <property type="term" value="P:protein transport"/>
    <property type="evidence" value="ECO:0007669"/>
    <property type="project" value="UniProtKB-UniRule"/>
</dbReference>
<evidence type="ECO:0000256" key="6">
    <source>
        <dbReference type="ARBA" id="ARBA00022692"/>
    </source>
</evidence>
<keyword evidence="3 10" id="KW-0813">Transport</keyword>
<feature type="compositionally biased region" description="Pro residues" evidence="11">
    <location>
        <begin position="61"/>
        <end position="71"/>
    </location>
</feature>
<keyword evidence="10" id="KW-0735">Signal-anchor</keyword>
<evidence type="ECO:0000256" key="5">
    <source>
        <dbReference type="ARBA" id="ARBA00022519"/>
    </source>
</evidence>
<feature type="domain" description="TonB C-terminal" evidence="12">
    <location>
        <begin position="155"/>
        <end position="249"/>
    </location>
</feature>
<evidence type="ECO:0000256" key="2">
    <source>
        <dbReference type="ARBA" id="ARBA00006555"/>
    </source>
</evidence>
<dbReference type="InterPro" id="IPR037682">
    <property type="entry name" value="TonB_C"/>
</dbReference>
<proteinExistence type="inferred from homology"/>
<dbReference type="InterPro" id="IPR003538">
    <property type="entry name" value="TonB"/>
</dbReference>
<keyword evidence="4 10" id="KW-1003">Cell membrane</keyword>
<dbReference type="GO" id="GO:0015891">
    <property type="term" value="P:siderophore transport"/>
    <property type="evidence" value="ECO:0007669"/>
    <property type="project" value="InterPro"/>
</dbReference>
<evidence type="ECO:0000313" key="13">
    <source>
        <dbReference type="EMBL" id="AMU96299.1"/>
    </source>
</evidence>
<feature type="compositionally biased region" description="Low complexity" evidence="11">
    <location>
        <begin position="72"/>
        <end position="100"/>
    </location>
</feature>
<keyword evidence="8" id="KW-1133">Transmembrane helix</keyword>
<feature type="compositionally biased region" description="Low complexity" evidence="11">
    <location>
        <begin position="112"/>
        <end position="128"/>
    </location>
</feature>
<dbReference type="PRINTS" id="PR01374">
    <property type="entry name" value="TONBPROTEIN"/>
</dbReference>
<evidence type="ECO:0000259" key="12">
    <source>
        <dbReference type="PROSITE" id="PS52015"/>
    </source>
</evidence>
<keyword evidence="7 10" id="KW-0653">Protein transport</keyword>
<dbReference type="InterPro" id="IPR006260">
    <property type="entry name" value="TonB/TolA_C"/>
</dbReference>
<reference evidence="14" key="1">
    <citation type="submission" date="2015-11" db="EMBL/GenBank/DDBJ databases">
        <title>Complete genome sequence of a polyethylene glycol-degrading strain Sphingopyxis terrae strain 203-1 (NBRC 15098).</title>
        <authorList>
            <person name="Yoshiyuki O."/>
            <person name="Shouta N."/>
            <person name="Nagata Y."/>
            <person name="Numata M."/>
            <person name="Tsuchikane K."/>
            <person name="Hosoyama A."/>
            <person name="Yamazoe A."/>
            <person name="Tsuda M."/>
            <person name="Fujita N."/>
            <person name="Kawai F."/>
        </authorList>
    </citation>
    <scope>NUCLEOTIDE SEQUENCE [LARGE SCALE GENOMIC DNA]</scope>
    <source>
        <strain evidence="14">203-1</strain>
    </source>
</reference>
<keyword evidence="9" id="KW-0472">Membrane</keyword>
<keyword evidence="5 10" id="KW-0997">Cell inner membrane</keyword>
<evidence type="ECO:0000256" key="1">
    <source>
        <dbReference type="ARBA" id="ARBA00004383"/>
    </source>
</evidence>
<comment type="subcellular location">
    <subcellularLocation>
        <location evidence="1 10">Cell inner membrane</location>
        <topology evidence="1 10">Single-pass membrane protein</topology>
        <orientation evidence="1 10">Periplasmic side</orientation>
    </subcellularLocation>
</comment>
<dbReference type="KEGG" id="ster:AOA14_16990"/>